<dbReference type="PANTHER" id="PTHR19328:SF75">
    <property type="entry name" value="ALDOSE SUGAR DEHYDROGENASE YLII"/>
    <property type="match status" value="1"/>
</dbReference>
<comment type="caution">
    <text evidence="4">The sequence shown here is derived from an EMBL/GenBank/DDBJ whole genome shotgun (WGS) entry which is preliminary data.</text>
</comment>
<dbReference type="EMBL" id="VYDA01000539">
    <property type="protein sequence ID" value="MYH63071.1"/>
    <property type="molecule type" value="Genomic_DNA"/>
</dbReference>
<evidence type="ECO:0000256" key="2">
    <source>
        <dbReference type="SAM" id="SignalP"/>
    </source>
</evidence>
<gene>
    <name evidence="4" type="ORF">F4148_15375</name>
</gene>
<evidence type="ECO:0000256" key="1">
    <source>
        <dbReference type="SAM" id="MobiDB-lite"/>
    </source>
</evidence>
<feature type="region of interest" description="Disordered" evidence="1">
    <location>
        <begin position="45"/>
        <end position="79"/>
    </location>
</feature>
<dbReference type="PROSITE" id="PS51257">
    <property type="entry name" value="PROKAR_LIPOPROTEIN"/>
    <property type="match status" value="1"/>
</dbReference>
<dbReference type="SUPFAM" id="SSF50952">
    <property type="entry name" value="Soluble quinoprotein glucose dehydrogenase"/>
    <property type="match status" value="1"/>
</dbReference>
<proteinExistence type="predicted"/>
<dbReference type="InterPro" id="IPR011042">
    <property type="entry name" value="6-blade_b-propeller_TolB-like"/>
</dbReference>
<dbReference type="PANTHER" id="PTHR19328">
    <property type="entry name" value="HEDGEHOG-INTERACTING PROTEIN"/>
    <property type="match status" value="1"/>
</dbReference>
<evidence type="ECO:0000259" key="3">
    <source>
        <dbReference type="Pfam" id="PF07995"/>
    </source>
</evidence>
<feature type="signal peptide" evidence="2">
    <location>
        <begin position="1"/>
        <end position="21"/>
    </location>
</feature>
<reference evidence="4" key="1">
    <citation type="submission" date="2019-09" db="EMBL/GenBank/DDBJ databases">
        <title>Characterisation of the sponge microbiome using genome-centric metagenomics.</title>
        <authorList>
            <person name="Engelberts J.P."/>
            <person name="Robbins S.J."/>
            <person name="De Goeij J.M."/>
            <person name="Aranda M."/>
            <person name="Bell S.C."/>
            <person name="Webster N.S."/>
        </authorList>
    </citation>
    <scope>NUCLEOTIDE SEQUENCE</scope>
    <source>
        <strain evidence="4">SB0675_bin_29</strain>
    </source>
</reference>
<sequence>MKNCCIAAFGLLALVMAVSCAPDPAPTQPAVTAAAASPTAAALNAATSTPTAAPADPTPTPLPSNNVAASGEVVPSSGQETAQLAVDGNLESLWNSGRIPLGWIQIALDGQYLVNKVEMVIAQTPPGPTSHELWLGDGSGTRTLYARLINQHTEDGQTLAVTIDPPRSINEVYLRTVQSPSWVAWREIRVFGDPSETAPPPAFKLVKIADGLDLPVQLRHAGDDSGRLFVIEQAGRIRIVRKGTASNGGPTRSVDETPFLDISERVSCCGERGLLDVAFPPDYSIKQHFYVSYTNGEGHTVISRYKTTVDTDKADPASEEILLTIEQPHNTHNGGRLLFGPQDGYLYIGSGDGGGPAFNDPDNRGQNLSSLLGKILRIDVESGAKPYTIPASNPFTQVEGNRGEIWVYGLRNPWGFAFDRRTGDLYIPDVGNITIEEVNYQPAASAGGENYGWRITEGSICFEQWGCVKGEPCEIEHWLCSAEGQTSPVSEYNHEVGCAVVGGAVYRGSGIPSLQGVFLFADFCRGQIWGLRGGLHDKWQSPLLINTSFPISAIGEDQDGNVYVVGYQNGVISMIAEE</sequence>
<dbReference type="InterPro" id="IPR011041">
    <property type="entry name" value="Quinoprot_gluc/sorb_DH_b-prop"/>
</dbReference>
<feature type="domain" description="Glucose/Sorbosone dehydrogenase" evidence="3">
    <location>
        <begin position="213"/>
        <end position="566"/>
    </location>
</feature>
<evidence type="ECO:0000313" key="4">
    <source>
        <dbReference type="EMBL" id="MYH63071.1"/>
    </source>
</evidence>
<name>A0A6B1G4R7_9CHLR</name>
<dbReference type="Gene3D" id="2.120.10.30">
    <property type="entry name" value="TolB, C-terminal domain"/>
    <property type="match status" value="1"/>
</dbReference>
<feature type="compositionally biased region" description="Low complexity" evidence="1">
    <location>
        <begin position="45"/>
        <end position="55"/>
    </location>
</feature>
<accession>A0A6B1G4R7</accession>
<dbReference type="Pfam" id="PF07995">
    <property type="entry name" value="GSDH"/>
    <property type="match status" value="1"/>
</dbReference>
<dbReference type="SUPFAM" id="SSF49785">
    <property type="entry name" value="Galactose-binding domain-like"/>
    <property type="match status" value="1"/>
</dbReference>
<keyword evidence="2" id="KW-0732">Signal</keyword>
<dbReference type="InterPro" id="IPR008979">
    <property type="entry name" value="Galactose-bd-like_sf"/>
</dbReference>
<dbReference type="Gene3D" id="2.60.120.260">
    <property type="entry name" value="Galactose-binding domain-like"/>
    <property type="match status" value="1"/>
</dbReference>
<dbReference type="InterPro" id="IPR012938">
    <property type="entry name" value="Glc/Sorbosone_DH"/>
</dbReference>
<organism evidence="4">
    <name type="scientific">Caldilineaceae bacterium SB0675_bin_29</name>
    <dbReference type="NCBI Taxonomy" id="2605266"/>
    <lineage>
        <taxon>Bacteria</taxon>
        <taxon>Bacillati</taxon>
        <taxon>Chloroflexota</taxon>
        <taxon>Caldilineae</taxon>
        <taxon>Caldilineales</taxon>
        <taxon>Caldilineaceae</taxon>
    </lineage>
</organism>
<feature type="chain" id="PRO_5025468873" description="Glucose/Sorbosone dehydrogenase domain-containing protein" evidence="2">
    <location>
        <begin position="22"/>
        <end position="578"/>
    </location>
</feature>
<dbReference type="AlphaFoldDB" id="A0A6B1G4R7"/>
<protein>
    <recommendedName>
        <fullName evidence="3">Glucose/Sorbosone dehydrogenase domain-containing protein</fullName>
    </recommendedName>
</protein>